<dbReference type="Gene3D" id="1.20.120.730">
    <property type="entry name" value="Sec23/Sec24 helical domain"/>
    <property type="match status" value="1"/>
</dbReference>
<feature type="region of interest" description="Disordered" evidence="12">
    <location>
        <begin position="1"/>
        <end position="273"/>
    </location>
</feature>
<dbReference type="InterPro" id="IPR006895">
    <property type="entry name" value="Znf_Sec23_Sec24"/>
</dbReference>
<gene>
    <name evidence="18" type="ORF">DBRI00130_LOCUS17072</name>
</gene>
<dbReference type="SUPFAM" id="SSF81995">
    <property type="entry name" value="beta-sandwich domain of Sec23/24"/>
    <property type="match status" value="1"/>
</dbReference>
<keyword evidence="11" id="KW-0472">Membrane</keyword>
<evidence type="ECO:0000256" key="2">
    <source>
        <dbReference type="ARBA" id="ARBA00004496"/>
    </source>
</evidence>
<dbReference type="InterPro" id="IPR006896">
    <property type="entry name" value="Sec23/24_trunk_dom"/>
</dbReference>
<feature type="compositionally biased region" description="Pro residues" evidence="12">
    <location>
        <begin position="1150"/>
        <end position="1167"/>
    </location>
</feature>
<dbReference type="GO" id="GO:0005789">
    <property type="term" value="C:endoplasmic reticulum membrane"/>
    <property type="evidence" value="ECO:0007669"/>
    <property type="project" value="UniProtKB-SubCell"/>
</dbReference>
<evidence type="ECO:0000313" key="18">
    <source>
        <dbReference type="EMBL" id="CAE4611390.1"/>
    </source>
</evidence>
<reference evidence="18" key="1">
    <citation type="submission" date="2021-01" db="EMBL/GenBank/DDBJ databases">
        <authorList>
            <person name="Corre E."/>
            <person name="Pelletier E."/>
            <person name="Niang G."/>
            <person name="Scheremetjew M."/>
            <person name="Finn R."/>
            <person name="Kale V."/>
            <person name="Holt S."/>
            <person name="Cochrane G."/>
            <person name="Meng A."/>
            <person name="Brown T."/>
            <person name="Cohen L."/>
        </authorList>
    </citation>
    <scope>NUCLEOTIDE SEQUENCE</scope>
    <source>
        <strain evidence="18">GSO104</strain>
    </source>
</reference>
<dbReference type="InterPro" id="IPR050550">
    <property type="entry name" value="SEC23_SEC24_subfamily"/>
</dbReference>
<evidence type="ECO:0000256" key="11">
    <source>
        <dbReference type="ARBA" id="ARBA00023136"/>
    </source>
</evidence>
<feature type="compositionally biased region" description="Pro residues" evidence="12">
    <location>
        <begin position="1044"/>
        <end position="1058"/>
    </location>
</feature>
<evidence type="ECO:0000256" key="10">
    <source>
        <dbReference type="ARBA" id="ARBA00023034"/>
    </source>
</evidence>
<dbReference type="GO" id="GO:0000149">
    <property type="term" value="F:SNARE binding"/>
    <property type="evidence" value="ECO:0007669"/>
    <property type="project" value="TreeGrafter"/>
</dbReference>
<dbReference type="GO" id="GO:0000139">
    <property type="term" value="C:Golgi membrane"/>
    <property type="evidence" value="ECO:0007669"/>
    <property type="project" value="UniProtKB-SubCell"/>
</dbReference>
<feature type="compositionally biased region" description="Pro residues" evidence="12">
    <location>
        <begin position="30"/>
        <end position="65"/>
    </location>
</feature>
<dbReference type="GO" id="GO:0008270">
    <property type="term" value="F:zinc ion binding"/>
    <property type="evidence" value="ECO:0007669"/>
    <property type="project" value="InterPro"/>
</dbReference>
<sequence length="1300" mass="134311">MYGAPGGYHQPPPPPGGAAPPQRPGQTYGGPPPPPGGGYGGAPPPNNMMRPPPPGGMGAPPPPPGGGYGGAPQQNNMMRSPPPGGMGGPPPPPGGFGPPPPPGGMGGPPPPPGGLGPPPPRPGGFVPPPPPGGMGGHPPPGRMQPPPPGGAGGPPPPPGQPQQMAPPQMMSPGQGPPNMMAPPAGQPQPSGPPGPGGPFGRPSGPPGPGGPSGMQSGAPAPFYPSGPNQSPAGGPPPPGAAQHSGPAGMQPGAPMNQHGMPPGGPQPMGQQGQQMFQENVDLSIQVPRRLMRTTVGKIPTTASMATSAKVAMGAVIRPMGPPAADEDDVDVVQPGAAGIVRCKRCRTYINAFVTWLENGRRWRCNICAQLNETPSAYFCHLDEEGRRRDRLNRPELSKGCVEFVAPSEYMVRPPQPPSYFFVIDVSATAARSGALKSVAAAIKNSLDDLPGGTRTQIGFITYDNGVHYYSLKSGLSNPQMMVVGDLKELFVPAPDDLLVNLQDSRDVVEGFLDNLPDMFSKNTVAQSCLGPALKAAFTVTKHIGGKMCVFQSVLPTLGDGALKPRENVRVMGTPEESKLLRPSMNWYKDTAVEFSRAQISVDMFLFPYAYIDVAALAMLPKLTAGSLHTYVAFDPATDGPRLESELSKGLTMNTAFEAVMRIRCTKGMRISNFYGNFFIRGTDLLALPNCNSDSVFGFDLVHDEQTVNSSVVTIQSALLYTSSAGERRIRVLTQALPTTPLSSELMASIDTEAMCNLLSKQAIEMTLKQNLDTARQRLQQTCVDIIKCAKAGDKRTVSGYTAPPPPGGGGGGGDDQDKPIPENLKLLPLYTLALVKNKALRGGTDVHPDERVQAMNTLGAMWVTQSKNYIYPRMFSIHDMDPSAGLPSVDSVKVDDKSPSTAGRNRVLLPKIVNLSVDRLTSEGIFLLDNGIDMYLWVGRSSNQAATNALFGVPSLENVDMSQINLQTKGNDHASRLDAIIQSLGEDETHNITPKVTIVREGDERLESRFFWHLVEDRASFSGGTYSYAEFMQFVNQPNAGGPTGPPGMAPRGPPGPGPAMGRGGPPPPGPPMHGGPPPPMHGGPPPPMHGGPPPPGPPPQGRMAPSQQHGGPPPGPPAPPHPRGPPSGPPPPGRPMPPPPGGMGGYGGPPAPSPGGAPPPGPPPPNAMRQGPQTTGGPPPAPGSYGGGPPAHSPAAGSYGGPPSGPPSGPPAHSPAPGSYGGPRVPPPAPGSYGGPPSGPPSQSPQRGYGGSSMPPPPGPPSMQGGPPPPPGGGRYAPPPSGRAQQPRQYGGMPPPPRY</sequence>
<feature type="domain" description="Sec23/Sec24 helical" evidence="16">
    <location>
        <begin position="750"/>
        <end position="866"/>
    </location>
</feature>
<feature type="compositionally biased region" description="Low complexity" evidence="12">
    <location>
        <begin position="240"/>
        <end position="260"/>
    </location>
</feature>
<dbReference type="PANTHER" id="PTHR13803">
    <property type="entry name" value="SEC24-RELATED PROTEIN"/>
    <property type="match status" value="1"/>
</dbReference>
<feature type="compositionally biased region" description="Pro residues" evidence="12">
    <location>
        <begin position="184"/>
        <end position="196"/>
    </location>
</feature>
<dbReference type="SUPFAM" id="SSF82919">
    <property type="entry name" value="Zn-finger domain of Sec23/24"/>
    <property type="match status" value="1"/>
</dbReference>
<evidence type="ECO:0000259" key="14">
    <source>
        <dbReference type="Pfam" id="PF04810"/>
    </source>
</evidence>
<evidence type="ECO:0000259" key="15">
    <source>
        <dbReference type="Pfam" id="PF04811"/>
    </source>
</evidence>
<comment type="subcellular location">
    <subcellularLocation>
        <location evidence="2">Cytoplasm</location>
    </subcellularLocation>
    <subcellularLocation>
        <location evidence="3">Endoplasmic reticulum membrane</location>
    </subcellularLocation>
    <subcellularLocation>
        <location evidence="1">Golgi apparatus membrane</location>
    </subcellularLocation>
</comment>
<dbReference type="InterPro" id="IPR029006">
    <property type="entry name" value="ADF-H/Gelsolin-like_dom_sf"/>
</dbReference>
<feature type="region of interest" description="Disordered" evidence="12">
    <location>
        <begin position="796"/>
        <end position="820"/>
    </location>
</feature>
<name>A0A7S4VHJ2_9STRA</name>
<keyword evidence="8" id="KW-0931">ER-Golgi transport</keyword>
<accession>A0A7S4VHJ2</accession>
<dbReference type="Pfam" id="PF04810">
    <property type="entry name" value="zf-Sec23_Sec24"/>
    <property type="match status" value="1"/>
</dbReference>
<feature type="domain" description="Sec23/Sec24 beta-sandwich" evidence="17">
    <location>
        <begin position="655"/>
        <end position="739"/>
    </location>
</feature>
<dbReference type="Gene3D" id="2.30.30.380">
    <property type="entry name" value="Zn-finger domain of Sec23/24"/>
    <property type="match status" value="1"/>
</dbReference>
<dbReference type="SUPFAM" id="SSF81811">
    <property type="entry name" value="Helical domain of Sec23/24"/>
    <property type="match status" value="1"/>
</dbReference>
<dbReference type="Pfam" id="PF00626">
    <property type="entry name" value="Gelsolin"/>
    <property type="match status" value="1"/>
</dbReference>
<dbReference type="PANTHER" id="PTHR13803:SF39">
    <property type="entry name" value="SECRETORY 24AB, ISOFORM A"/>
    <property type="match status" value="1"/>
</dbReference>
<dbReference type="GO" id="GO:0030127">
    <property type="term" value="C:COPII vesicle coat"/>
    <property type="evidence" value="ECO:0007669"/>
    <property type="project" value="InterPro"/>
</dbReference>
<dbReference type="Gene3D" id="3.40.20.10">
    <property type="entry name" value="Severin"/>
    <property type="match status" value="1"/>
</dbReference>
<evidence type="ECO:0000256" key="9">
    <source>
        <dbReference type="ARBA" id="ARBA00022927"/>
    </source>
</evidence>
<dbReference type="InterPro" id="IPR041742">
    <property type="entry name" value="Sec24-like_trunk_dom"/>
</dbReference>
<keyword evidence="5" id="KW-0813">Transport</keyword>
<dbReference type="Gene3D" id="2.60.40.1670">
    <property type="entry name" value="beta-sandwich domain of Sec23/24"/>
    <property type="match status" value="1"/>
</dbReference>
<dbReference type="InterPro" id="IPR036174">
    <property type="entry name" value="Znf_Sec23_Sec24_sf"/>
</dbReference>
<feature type="compositionally biased region" description="Pro residues" evidence="12">
    <location>
        <begin position="1112"/>
        <end position="1142"/>
    </location>
</feature>
<evidence type="ECO:0000256" key="5">
    <source>
        <dbReference type="ARBA" id="ARBA00022448"/>
    </source>
</evidence>
<dbReference type="InterPro" id="IPR012990">
    <property type="entry name" value="Beta-sandwich_Sec23_24"/>
</dbReference>
<feature type="compositionally biased region" description="Pro residues" evidence="12">
    <location>
        <begin position="80"/>
        <end position="160"/>
    </location>
</feature>
<keyword evidence="9" id="KW-0653">Protein transport</keyword>
<dbReference type="InterPro" id="IPR036180">
    <property type="entry name" value="Gelsolin-like_dom_sf"/>
</dbReference>
<dbReference type="GO" id="GO:0090110">
    <property type="term" value="P:COPII-coated vesicle cargo loading"/>
    <property type="evidence" value="ECO:0007669"/>
    <property type="project" value="TreeGrafter"/>
</dbReference>
<dbReference type="GO" id="GO:0006886">
    <property type="term" value="P:intracellular protein transport"/>
    <property type="evidence" value="ECO:0007669"/>
    <property type="project" value="InterPro"/>
</dbReference>
<feature type="compositionally biased region" description="Pro residues" evidence="12">
    <location>
        <begin position="1255"/>
        <end position="1282"/>
    </location>
</feature>
<dbReference type="InterPro" id="IPR007123">
    <property type="entry name" value="Gelsolin-like_dom"/>
</dbReference>
<dbReference type="SUPFAM" id="SSF53300">
    <property type="entry name" value="vWA-like"/>
    <property type="match status" value="1"/>
</dbReference>
<evidence type="ECO:0000256" key="7">
    <source>
        <dbReference type="ARBA" id="ARBA00022824"/>
    </source>
</evidence>
<dbReference type="Pfam" id="PF04815">
    <property type="entry name" value="Sec23_helical"/>
    <property type="match status" value="1"/>
</dbReference>
<evidence type="ECO:0000259" key="16">
    <source>
        <dbReference type="Pfam" id="PF04815"/>
    </source>
</evidence>
<dbReference type="InterPro" id="IPR036175">
    <property type="entry name" value="Sec23/24_helical_dom_sf"/>
</dbReference>
<evidence type="ECO:0000256" key="12">
    <source>
        <dbReference type="SAM" id="MobiDB-lite"/>
    </source>
</evidence>
<protein>
    <submittedName>
        <fullName evidence="18">Uncharacterized protein</fullName>
    </submittedName>
</protein>
<keyword evidence="6" id="KW-0963">Cytoplasm</keyword>
<dbReference type="CDD" id="cd01479">
    <property type="entry name" value="Sec24-like"/>
    <property type="match status" value="1"/>
</dbReference>
<feature type="compositionally biased region" description="Pro residues" evidence="12">
    <location>
        <begin position="1065"/>
        <end position="1101"/>
    </location>
</feature>
<feature type="domain" description="Gelsolin-like" evidence="13">
    <location>
        <begin position="908"/>
        <end position="962"/>
    </location>
</feature>
<evidence type="ECO:0000259" key="13">
    <source>
        <dbReference type="Pfam" id="PF00626"/>
    </source>
</evidence>
<keyword evidence="10" id="KW-0333">Golgi apparatus</keyword>
<dbReference type="Pfam" id="PF04811">
    <property type="entry name" value="Sec23_trunk"/>
    <property type="match status" value="1"/>
</dbReference>
<evidence type="ECO:0000256" key="6">
    <source>
        <dbReference type="ARBA" id="ARBA00022490"/>
    </source>
</evidence>
<evidence type="ECO:0000256" key="1">
    <source>
        <dbReference type="ARBA" id="ARBA00004394"/>
    </source>
</evidence>
<feature type="compositionally biased region" description="Low complexity" evidence="12">
    <location>
        <begin position="213"/>
        <end position="232"/>
    </location>
</feature>
<evidence type="ECO:0000256" key="3">
    <source>
        <dbReference type="ARBA" id="ARBA00004586"/>
    </source>
</evidence>
<feature type="region of interest" description="Disordered" evidence="12">
    <location>
        <begin position="1038"/>
        <end position="1300"/>
    </location>
</feature>
<feature type="compositionally biased region" description="Low complexity" evidence="12">
    <location>
        <begin position="161"/>
        <end position="183"/>
    </location>
</feature>
<keyword evidence="7" id="KW-0256">Endoplasmic reticulum</keyword>
<feature type="domain" description="Sec23/Sec24 trunk" evidence="15">
    <location>
        <begin position="414"/>
        <end position="648"/>
    </location>
</feature>
<dbReference type="GO" id="GO:0070971">
    <property type="term" value="C:endoplasmic reticulum exit site"/>
    <property type="evidence" value="ECO:0007669"/>
    <property type="project" value="TreeGrafter"/>
</dbReference>
<organism evidence="18">
    <name type="scientific">Ditylum brightwellii</name>
    <dbReference type="NCBI Taxonomy" id="49249"/>
    <lineage>
        <taxon>Eukaryota</taxon>
        <taxon>Sar</taxon>
        <taxon>Stramenopiles</taxon>
        <taxon>Ochrophyta</taxon>
        <taxon>Bacillariophyta</taxon>
        <taxon>Mediophyceae</taxon>
        <taxon>Lithodesmiophycidae</taxon>
        <taxon>Lithodesmiales</taxon>
        <taxon>Lithodesmiaceae</taxon>
        <taxon>Ditylum</taxon>
    </lineage>
</organism>
<evidence type="ECO:0000256" key="4">
    <source>
        <dbReference type="ARBA" id="ARBA00008334"/>
    </source>
</evidence>
<dbReference type="InterPro" id="IPR006900">
    <property type="entry name" value="Sec23/24_helical_dom"/>
</dbReference>
<evidence type="ECO:0000256" key="8">
    <source>
        <dbReference type="ARBA" id="ARBA00022892"/>
    </source>
</evidence>
<feature type="domain" description="Zinc finger Sec23/Sec24-type" evidence="14">
    <location>
        <begin position="339"/>
        <end position="377"/>
    </location>
</feature>
<feature type="compositionally biased region" description="Pro residues" evidence="12">
    <location>
        <begin position="10"/>
        <end position="23"/>
    </location>
</feature>
<proteinExistence type="inferred from homology"/>
<dbReference type="Gene3D" id="3.40.50.410">
    <property type="entry name" value="von Willebrand factor, type A domain"/>
    <property type="match status" value="1"/>
</dbReference>
<feature type="compositionally biased region" description="Pro residues" evidence="12">
    <location>
        <begin position="1204"/>
        <end position="1215"/>
    </location>
</feature>
<dbReference type="InterPro" id="IPR036465">
    <property type="entry name" value="vWFA_dom_sf"/>
</dbReference>
<evidence type="ECO:0000259" key="17">
    <source>
        <dbReference type="Pfam" id="PF08033"/>
    </source>
</evidence>
<dbReference type="SUPFAM" id="SSF82754">
    <property type="entry name" value="C-terminal, gelsolin-like domain of Sec23/24"/>
    <property type="match status" value="1"/>
</dbReference>
<comment type="similarity">
    <text evidence="4">Belongs to the SEC23/SEC24 family. SEC24 subfamily.</text>
</comment>
<dbReference type="Pfam" id="PF08033">
    <property type="entry name" value="Sec23_BS"/>
    <property type="match status" value="1"/>
</dbReference>
<dbReference type="EMBL" id="HBNS01021542">
    <property type="protein sequence ID" value="CAE4611390.1"/>
    <property type="molecule type" value="Transcribed_RNA"/>
</dbReference>